<dbReference type="PANTHER" id="PTHR42913:SF3">
    <property type="entry name" value="64 KDA MITOCHONDRIAL NADH DEHYDROGENASE (EUROFUNG)"/>
    <property type="match status" value="1"/>
</dbReference>
<dbReference type="GO" id="GO:0003955">
    <property type="term" value="F:NAD(P)H dehydrogenase (quinone) activity"/>
    <property type="evidence" value="ECO:0007669"/>
    <property type="project" value="TreeGrafter"/>
</dbReference>
<comment type="similarity">
    <text evidence="2">Belongs to the NADH dehydrogenase family.</text>
</comment>
<dbReference type="PRINTS" id="PR00368">
    <property type="entry name" value="FADPNR"/>
</dbReference>
<evidence type="ECO:0000256" key="2">
    <source>
        <dbReference type="ARBA" id="ARBA00005272"/>
    </source>
</evidence>
<dbReference type="EMBL" id="BMIR01000021">
    <property type="protein sequence ID" value="GGE52610.1"/>
    <property type="molecule type" value="Genomic_DNA"/>
</dbReference>
<proteinExistence type="inferred from homology"/>
<dbReference type="InterPro" id="IPR023753">
    <property type="entry name" value="FAD/NAD-binding_dom"/>
</dbReference>
<dbReference type="PRINTS" id="PR00411">
    <property type="entry name" value="PNDRDTASEI"/>
</dbReference>
<protein>
    <submittedName>
        <fullName evidence="7">NADH dehydrogenase-like protein YutJ</fullName>
    </submittedName>
</protein>
<organism evidence="7 8">
    <name type="scientific">Pullulanibacillus camelliae</name>
    <dbReference type="NCBI Taxonomy" id="1707096"/>
    <lineage>
        <taxon>Bacteria</taxon>
        <taxon>Bacillati</taxon>
        <taxon>Bacillota</taxon>
        <taxon>Bacilli</taxon>
        <taxon>Bacillales</taxon>
        <taxon>Sporolactobacillaceae</taxon>
        <taxon>Pullulanibacillus</taxon>
    </lineage>
</organism>
<evidence type="ECO:0000256" key="5">
    <source>
        <dbReference type="ARBA" id="ARBA00023002"/>
    </source>
</evidence>
<keyword evidence="5" id="KW-0560">Oxidoreductase</keyword>
<dbReference type="InterPro" id="IPR051169">
    <property type="entry name" value="NADH-Q_oxidoreductase"/>
</dbReference>
<evidence type="ECO:0000313" key="7">
    <source>
        <dbReference type="EMBL" id="GGE52610.1"/>
    </source>
</evidence>
<name>A0A8J2YM88_9BACL</name>
<keyword evidence="8" id="KW-1185">Reference proteome</keyword>
<dbReference type="GO" id="GO:0019646">
    <property type="term" value="P:aerobic electron transport chain"/>
    <property type="evidence" value="ECO:0007669"/>
    <property type="project" value="TreeGrafter"/>
</dbReference>
<dbReference type="PANTHER" id="PTHR42913">
    <property type="entry name" value="APOPTOSIS-INDUCING FACTOR 1"/>
    <property type="match status" value="1"/>
</dbReference>
<dbReference type="AlphaFoldDB" id="A0A8J2YM88"/>
<dbReference type="Pfam" id="PF07992">
    <property type="entry name" value="Pyr_redox_2"/>
    <property type="match status" value="1"/>
</dbReference>
<reference evidence="7" key="1">
    <citation type="journal article" date="2014" name="Int. J. Syst. Evol. Microbiol.">
        <title>Complete genome sequence of Corynebacterium casei LMG S-19264T (=DSM 44701T), isolated from a smear-ripened cheese.</title>
        <authorList>
            <consortium name="US DOE Joint Genome Institute (JGI-PGF)"/>
            <person name="Walter F."/>
            <person name="Albersmeier A."/>
            <person name="Kalinowski J."/>
            <person name="Ruckert C."/>
        </authorList>
    </citation>
    <scope>NUCLEOTIDE SEQUENCE</scope>
    <source>
        <strain evidence="7">CGMCC 1.15371</strain>
    </source>
</reference>
<accession>A0A8J2YM88</accession>
<dbReference type="RefSeq" id="WP_188697315.1">
    <property type="nucleotide sequence ID" value="NZ_BMIR01000021.1"/>
</dbReference>
<comment type="caution">
    <text evidence="7">The sequence shown here is derived from an EMBL/GenBank/DDBJ whole genome shotgun (WGS) entry which is preliminary data.</text>
</comment>
<evidence type="ECO:0000313" key="8">
    <source>
        <dbReference type="Proteomes" id="UP000628775"/>
    </source>
</evidence>
<feature type="domain" description="FAD/NAD(P)-binding" evidence="6">
    <location>
        <begin position="3"/>
        <end position="287"/>
    </location>
</feature>
<sequence>MSHIVVLGGGYGGLEAIKQLIKKHTKQPFYITLVDRHPFHSLKTQHHALAAGTLSDEKTRMKFPKHECLNVYYAEILRVDLKQRCVVTDRETVYYDYLIIALGAEDKWQSLKGAQTFTRSLQTIEQTRKTYEEIQNTKPYGTIKIIGGGLTGVELASELRESRKDLNIHILERGHSVLKHFSPMIQSYVNEWFNAHDIQVKQRSHLEYISDHAIYNNGQREYADLIIWAAGIQPSHVVSKLQVEKDRFGRILINRQSRLISDKRVFVVGDCSSTPFFPSAQIAKQQGRIVGNSLLDELSHRAIKQKKGLTHKGTLGSLGRKVGFGAIGNRSLIGRVPKIMKNYVEYLHAKGH</sequence>
<dbReference type="Gene3D" id="3.50.50.100">
    <property type="match status" value="1"/>
</dbReference>
<gene>
    <name evidence="7" type="primary">yutJ</name>
    <name evidence="7" type="ORF">GCM10011391_34340</name>
</gene>
<evidence type="ECO:0000256" key="3">
    <source>
        <dbReference type="ARBA" id="ARBA00022630"/>
    </source>
</evidence>
<evidence type="ECO:0000256" key="4">
    <source>
        <dbReference type="ARBA" id="ARBA00022827"/>
    </source>
</evidence>
<keyword evidence="4" id="KW-0274">FAD</keyword>
<reference evidence="7" key="2">
    <citation type="submission" date="2020-09" db="EMBL/GenBank/DDBJ databases">
        <authorList>
            <person name="Sun Q."/>
            <person name="Zhou Y."/>
        </authorList>
    </citation>
    <scope>NUCLEOTIDE SEQUENCE</scope>
    <source>
        <strain evidence="7">CGMCC 1.15371</strain>
    </source>
</reference>
<keyword evidence="3" id="KW-0285">Flavoprotein</keyword>
<dbReference type="SUPFAM" id="SSF51905">
    <property type="entry name" value="FAD/NAD(P)-binding domain"/>
    <property type="match status" value="1"/>
</dbReference>
<evidence type="ECO:0000259" key="6">
    <source>
        <dbReference type="Pfam" id="PF07992"/>
    </source>
</evidence>
<dbReference type="InterPro" id="IPR036188">
    <property type="entry name" value="FAD/NAD-bd_sf"/>
</dbReference>
<evidence type="ECO:0000256" key="1">
    <source>
        <dbReference type="ARBA" id="ARBA00001974"/>
    </source>
</evidence>
<comment type="cofactor">
    <cofactor evidence="1">
        <name>FAD</name>
        <dbReference type="ChEBI" id="CHEBI:57692"/>
    </cofactor>
</comment>
<dbReference type="Proteomes" id="UP000628775">
    <property type="component" value="Unassembled WGS sequence"/>
</dbReference>